<comment type="caution">
    <text evidence="3">The sequence shown here is derived from an EMBL/GenBank/DDBJ whole genome shotgun (WGS) entry which is preliminary data.</text>
</comment>
<proteinExistence type="predicted"/>
<dbReference type="InterPro" id="IPR001119">
    <property type="entry name" value="SLH_dom"/>
</dbReference>
<keyword evidence="1" id="KW-0732">Signal</keyword>
<dbReference type="PROSITE" id="PS51272">
    <property type="entry name" value="SLH"/>
    <property type="match status" value="1"/>
</dbReference>
<dbReference type="Proteomes" id="UP000294678">
    <property type="component" value="Unassembled WGS sequence"/>
</dbReference>
<evidence type="ECO:0000313" key="4">
    <source>
        <dbReference type="Proteomes" id="UP000294678"/>
    </source>
</evidence>
<feature type="domain" description="SLH" evidence="2">
    <location>
        <begin position="17"/>
        <end position="82"/>
    </location>
</feature>
<dbReference type="EMBL" id="SOBG01000005">
    <property type="protein sequence ID" value="TDT69853.1"/>
    <property type="molecule type" value="Genomic_DNA"/>
</dbReference>
<organism evidence="3 4">
    <name type="scientific">Hypnocyclicus thermotrophus</name>
    <dbReference type="NCBI Taxonomy" id="1627895"/>
    <lineage>
        <taxon>Bacteria</taxon>
        <taxon>Fusobacteriati</taxon>
        <taxon>Fusobacteriota</taxon>
        <taxon>Fusobacteriia</taxon>
        <taxon>Fusobacteriales</taxon>
        <taxon>Fusobacteriaceae</taxon>
        <taxon>Hypnocyclicus</taxon>
    </lineage>
</organism>
<dbReference type="AlphaFoldDB" id="A0AA46I5E2"/>
<gene>
    <name evidence="3" type="ORF">EV215_1396</name>
</gene>
<name>A0AA46I5E2_9FUSO</name>
<feature type="signal peptide" evidence="1">
    <location>
        <begin position="1"/>
        <end position="20"/>
    </location>
</feature>
<evidence type="ECO:0000313" key="3">
    <source>
        <dbReference type="EMBL" id="TDT69853.1"/>
    </source>
</evidence>
<keyword evidence="4" id="KW-1185">Reference proteome</keyword>
<evidence type="ECO:0000256" key="1">
    <source>
        <dbReference type="SAM" id="SignalP"/>
    </source>
</evidence>
<accession>A0AA46I5E2</accession>
<sequence>MKKSNLFLIALLIISNISFAFDDIDYNSFEGKAIKSLTEKNILTPLFDNKSNFEGNKNFSRYEIATILYNSIIYNENYIKKNANIQDITILKALVSEYANELGKLGATDYELNQKIDTLKIELNQKIDNNYNELKSMIDRVRFNAELEINKNFTSNNSTLDIDGRASILTKFNNYLNSTFTFDPNYGLANYDIHLSDDTLKIVMFKNIYEESDNEYYSNKKLPSFNSNFNILNGDKIENNDGYIIESTLLNKKYTTLFSTTSYGELFGVEWGGVFGYFNNKEGTKSNYNLMYTRLDNPINTTKKSFLSFNSDFNFTINNNTYTYFNVEYSTVSNKDYNSNSTNNEYILPMDDNSAIYLYSNTTKYLKDSKIDILFAGISTGKNYDITGLGDTDYQVFKQTDLIKSDINHYGGIKGISYTSPYLKTSLYHSTYVSNEINSSKEKELSFKNILKVNNNYNLTFDIINNNKDNDTTDSTLTLVNKTIYRPGITAKNVSGNNTFDKFTFGYIRNNDTNINSWELYGEHSKLYTNNKSMKFASKYYDDGDELYKQINLGWNFENNNVLSKPKTPESIPYNSDILIGGRYMNKKYSNSSSDEDNFILFYKQDLSKNNITYSFGGKYQLDRIESNGKMVDSDNNYKNNTKFSISMKYKFDNSNYLKLSYGPNDTYEDFDNFMYNYTTIYDNEQDQAKISFITKF</sequence>
<evidence type="ECO:0000259" key="2">
    <source>
        <dbReference type="PROSITE" id="PS51272"/>
    </source>
</evidence>
<protein>
    <recommendedName>
        <fullName evidence="2">SLH domain-containing protein</fullName>
    </recommendedName>
</protein>
<dbReference type="RefSeq" id="WP_134113264.1">
    <property type="nucleotide sequence ID" value="NZ_SOBG01000005.1"/>
</dbReference>
<reference evidence="3 4" key="1">
    <citation type="submission" date="2019-03" db="EMBL/GenBank/DDBJ databases">
        <title>Genomic Encyclopedia of Type Strains, Phase IV (KMG-IV): sequencing the most valuable type-strain genomes for metagenomic binning, comparative biology and taxonomic classification.</title>
        <authorList>
            <person name="Goeker M."/>
        </authorList>
    </citation>
    <scope>NUCLEOTIDE SEQUENCE [LARGE SCALE GENOMIC DNA]</scope>
    <source>
        <strain evidence="3 4">DSM 100055</strain>
    </source>
</reference>
<feature type="chain" id="PRO_5041241933" description="SLH domain-containing protein" evidence="1">
    <location>
        <begin position="21"/>
        <end position="697"/>
    </location>
</feature>